<evidence type="ECO:0000256" key="1">
    <source>
        <dbReference type="SAM" id="SignalP"/>
    </source>
</evidence>
<protein>
    <recommendedName>
        <fullName evidence="4">Secreted protein</fullName>
    </recommendedName>
</protein>
<proteinExistence type="predicted"/>
<feature type="chain" id="PRO_5015738330" description="Secreted protein" evidence="1">
    <location>
        <begin position="16"/>
        <end position="170"/>
    </location>
</feature>
<gene>
    <name evidence="2" type="ORF">PCL_00125</name>
</gene>
<dbReference type="AlphaFoldDB" id="A0A2U3E635"/>
<accession>A0A2U3E635</accession>
<evidence type="ECO:0000313" key="2">
    <source>
        <dbReference type="EMBL" id="PWI69981.1"/>
    </source>
</evidence>
<keyword evidence="1" id="KW-0732">Signal</keyword>
<evidence type="ECO:0008006" key="4">
    <source>
        <dbReference type="Google" id="ProtNLM"/>
    </source>
</evidence>
<organism evidence="2 3">
    <name type="scientific">Purpureocillium lilacinum</name>
    <name type="common">Paecilomyces lilacinus</name>
    <dbReference type="NCBI Taxonomy" id="33203"/>
    <lineage>
        <taxon>Eukaryota</taxon>
        <taxon>Fungi</taxon>
        <taxon>Dikarya</taxon>
        <taxon>Ascomycota</taxon>
        <taxon>Pezizomycotina</taxon>
        <taxon>Sordariomycetes</taxon>
        <taxon>Hypocreomycetidae</taxon>
        <taxon>Hypocreales</taxon>
        <taxon>Ophiocordycipitaceae</taxon>
        <taxon>Purpureocillium</taxon>
    </lineage>
</organism>
<evidence type="ECO:0000313" key="3">
    <source>
        <dbReference type="Proteomes" id="UP000245956"/>
    </source>
</evidence>
<reference evidence="2 3" key="1">
    <citation type="journal article" date="2016" name="Front. Microbiol.">
        <title>Genome and transcriptome sequences reveal the specific parasitism of the nematophagous Purpureocillium lilacinum 36-1.</title>
        <authorList>
            <person name="Xie J."/>
            <person name="Li S."/>
            <person name="Mo C."/>
            <person name="Xiao X."/>
            <person name="Peng D."/>
            <person name="Wang G."/>
            <person name="Xiao Y."/>
        </authorList>
    </citation>
    <scope>NUCLEOTIDE SEQUENCE [LARGE SCALE GENOMIC DNA]</scope>
    <source>
        <strain evidence="2 3">36-1</strain>
    </source>
</reference>
<dbReference type="EMBL" id="LCWV01000010">
    <property type="protein sequence ID" value="PWI69981.1"/>
    <property type="molecule type" value="Genomic_DNA"/>
</dbReference>
<name>A0A2U3E635_PURLI</name>
<comment type="caution">
    <text evidence="2">The sequence shown here is derived from an EMBL/GenBank/DDBJ whole genome shotgun (WGS) entry which is preliminary data.</text>
</comment>
<feature type="signal peptide" evidence="1">
    <location>
        <begin position="1"/>
        <end position="15"/>
    </location>
</feature>
<dbReference type="Proteomes" id="UP000245956">
    <property type="component" value="Unassembled WGS sequence"/>
</dbReference>
<sequence length="170" mass="17552">MVVVIVVVVIGAVRGSGGVMCIHGRVEPQPLCVCEYVLYGTHFVRTTRKHHAPDEAAPYSPCPGVIPFIHAARARQALAVRGGHVLGAALPPRWVWFWCPVAEEGGAADGVGGMDDGMGMDDDATVAASCVSPAPAPATHNTSKNGTTATAPVAVAESFPLSVSVAESWV</sequence>